<dbReference type="GO" id="GO:0016301">
    <property type="term" value="F:kinase activity"/>
    <property type="evidence" value="ECO:0007669"/>
    <property type="project" value="UniProtKB-KW"/>
</dbReference>
<dbReference type="NCBIfam" id="TIGR00691">
    <property type="entry name" value="spoT_relA"/>
    <property type="match status" value="1"/>
</dbReference>
<dbReference type="Pfam" id="PF13328">
    <property type="entry name" value="HD_4"/>
    <property type="match status" value="1"/>
</dbReference>
<dbReference type="Gene3D" id="3.30.460.10">
    <property type="entry name" value="Beta Polymerase, domain 2"/>
    <property type="match status" value="1"/>
</dbReference>
<sequence>MLNWLEKYPKNSPVRRAFAFAEEAHKGTTRASGAPYITHCLAVGEILNNWKLDESSIVAAVLHDTIEDTKTLLSDIRKEFGEEVAELVDGVTKITKIKYGGNNDVENLRKLVLSFSKDIRVILIKLADRLHNMRTIEFKLPEKRTEISRETVEIYAPIAYRLGMQKISGELEDLAFPYLYPDEYAWLVKNVKEKYDERATYADKLKPLITQILKDARIKPSSIDLRAKRYYSLYKKLIRYDMDFEKIYDFVAIRIIVKNIHDCYAVLGAIHKHWTPIPGRFKDYIALPKPNGYRSLHTTVLALDNKITEIQIRTKEMHEEDEFGVAAHWAYQQVKKDTPKKMDSWKGVKNKKELLWVEQLRNWQKGFRNREDFLDSIKVDFFKDRIFVMTPRNDVIDLPAGSTPIDFAYNIHSDVGNQCIGAKVNGKIVPIDHELFSGDVVEILTQKGKKPSVDWLRFVKSSMAKKYIRNFARGKNAKLQKSVPPSGVEFRAVGLNRPNYARDITNAFSDAKIGILITNVQSDNSSAFITVNVKCGNISHEKIEKMLVKIKSIQGIKEVNFKHTR</sequence>
<dbReference type="Proteomes" id="UP000034727">
    <property type="component" value="Unassembled WGS sequence"/>
</dbReference>
<dbReference type="InterPro" id="IPR012675">
    <property type="entry name" value="Beta-grasp_dom_sf"/>
</dbReference>
<dbReference type="InterPro" id="IPR043519">
    <property type="entry name" value="NT_sf"/>
</dbReference>
<comment type="function">
    <text evidence="1">In eubacteria ppGpp (guanosine 3'-diphosphate 5'-diphosphate) is a mediator of the stringent response that coordinates a variety of cellular activities in response to changes in nutritional abundance.</text>
</comment>
<evidence type="ECO:0000259" key="2">
    <source>
        <dbReference type="PROSITE" id="PS51880"/>
    </source>
</evidence>
<dbReference type="Gene3D" id="1.10.3210.10">
    <property type="entry name" value="Hypothetical protein af1432"/>
    <property type="match status" value="1"/>
</dbReference>
<dbReference type="GO" id="GO:0015969">
    <property type="term" value="P:guanosine tetraphosphate metabolic process"/>
    <property type="evidence" value="ECO:0007669"/>
    <property type="project" value="InterPro"/>
</dbReference>
<dbReference type="PANTHER" id="PTHR21262:SF31">
    <property type="entry name" value="GTP PYROPHOSPHOKINASE"/>
    <property type="match status" value="1"/>
</dbReference>
<dbReference type="GO" id="GO:0005886">
    <property type="term" value="C:plasma membrane"/>
    <property type="evidence" value="ECO:0007669"/>
    <property type="project" value="TreeGrafter"/>
</dbReference>
<name>A0A0G1N1C6_9BACT</name>
<protein>
    <submittedName>
        <fullName evidence="3">GTP pyrophosphokinase</fullName>
    </submittedName>
</protein>
<dbReference type="CDD" id="cd01668">
    <property type="entry name" value="TGS_RSH"/>
    <property type="match status" value="1"/>
</dbReference>
<dbReference type="FunFam" id="3.10.20.30:FF:000002">
    <property type="entry name" value="GTP pyrophosphokinase (RelA/SpoT)"/>
    <property type="match status" value="1"/>
</dbReference>
<dbReference type="FunFam" id="1.10.3210.10:FF:000001">
    <property type="entry name" value="GTP pyrophosphokinase RelA"/>
    <property type="match status" value="1"/>
</dbReference>
<keyword evidence="3" id="KW-0418">Kinase</keyword>
<dbReference type="InterPro" id="IPR033655">
    <property type="entry name" value="TGS_RelA/SpoT"/>
</dbReference>
<dbReference type="SUPFAM" id="SSF81271">
    <property type="entry name" value="TGS-like"/>
    <property type="match status" value="1"/>
</dbReference>
<dbReference type="Gene3D" id="3.10.20.30">
    <property type="match status" value="1"/>
</dbReference>
<dbReference type="AlphaFoldDB" id="A0A0G1N1C6"/>
<feature type="domain" description="TGS" evidence="2">
    <location>
        <begin position="384"/>
        <end position="445"/>
    </location>
</feature>
<dbReference type="PANTHER" id="PTHR21262">
    <property type="entry name" value="GUANOSINE-3',5'-BIS DIPHOSPHATE 3'-PYROPHOSPHOHYDROLASE"/>
    <property type="match status" value="1"/>
</dbReference>
<dbReference type="SMART" id="SM00954">
    <property type="entry name" value="RelA_SpoT"/>
    <property type="match status" value="1"/>
</dbReference>
<dbReference type="PATRIC" id="fig|1618663.3.peg.541"/>
<proteinExistence type="inferred from homology"/>
<dbReference type="InterPro" id="IPR007685">
    <property type="entry name" value="RelA_SpoT"/>
</dbReference>
<reference evidence="3 4" key="1">
    <citation type="journal article" date="2015" name="Nature">
        <title>rRNA introns, odd ribosomes, and small enigmatic genomes across a large radiation of phyla.</title>
        <authorList>
            <person name="Brown C.T."/>
            <person name="Hug L.A."/>
            <person name="Thomas B.C."/>
            <person name="Sharon I."/>
            <person name="Castelle C.J."/>
            <person name="Singh A."/>
            <person name="Wilkins M.J."/>
            <person name="Williams K.H."/>
            <person name="Banfield J.F."/>
        </authorList>
    </citation>
    <scope>NUCLEOTIDE SEQUENCE [LARGE SCALE GENOMIC DNA]</scope>
</reference>
<dbReference type="Gene3D" id="3.30.70.260">
    <property type="match status" value="1"/>
</dbReference>
<dbReference type="InterPro" id="IPR012676">
    <property type="entry name" value="TGS-like"/>
</dbReference>
<dbReference type="CDD" id="cd00077">
    <property type="entry name" value="HDc"/>
    <property type="match status" value="1"/>
</dbReference>
<evidence type="ECO:0000256" key="1">
    <source>
        <dbReference type="RuleBase" id="RU003847"/>
    </source>
</evidence>
<comment type="similarity">
    <text evidence="1">Belongs to the relA/spoT family.</text>
</comment>
<dbReference type="CDD" id="cd05399">
    <property type="entry name" value="NT_Rel-Spo_like"/>
    <property type="match status" value="1"/>
</dbReference>
<comment type="caution">
    <text evidence="3">The sequence shown here is derived from an EMBL/GenBank/DDBJ whole genome shotgun (WGS) entry which is preliminary data.</text>
</comment>
<evidence type="ECO:0000313" key="4">
    <source>
        <dbReference type="Proteomes" id="UP000034727"/>
    </source>
</evidence>
<dbReference type="InterPro" id="IPR004811">
    <property type="entry name" value="RelA/Spo_fam"/>
</dbReference>
<accession>A0A0G1N1C6</accession>
<dbReference type="Pfam" id="PF04607">
    <property type="entry name" value="RelA_SpoT"/>
    <property type="match status" value="1"/>
</dbReference>
<gene>
    <name evidence="3" type="ORF">UX22_C0025G0003</name>
</gene>
<dbReference type="InterPro" id="IPR003607">
    <property type="entry name" value="HD/PDEase_dom"/>
</dbReference>
<dbReference type="SUPFAM" id="SSF81301">
    <property type="entry name" value="Nucleotidyltransferase"/>
    <property type="match status" value="1"/>
</dbReference>
<organism evidence="3 4">
    <name type="scientific">Candidatus Jorgensenbacteria bacterium GW2011_GWA2_45_9</name>
    <dbReference type="NCBI Taxonomy" id="1618663"/>
    <lineage>
        <taxon>Bacteria</taxon>
        <taxon>Candidatus Joergenseniibacteriota</taxon>
    </lineage>
</organism>
<dbReference type="PROSITE" id="PS51880">
    <property type="entry name" value="TGS"/>
    <property type="match status" value="1"/>
</dbReference>
<dbReference type="EMBL" id="LCLJ01000025">
    <property type="protein sequence ID" value="KKU14421.1"/>
    <property type="molecule type" value="Genomic_DNA"/>
</dbReference>
<dbReference type="SUPFAM" id="SSF109604">
    <property type="entry name" value="HD-domain/PDEase-like"/>
    <property type="match status" value="1"/>
</dbReference>
<dbReference type="SMART" id="SM00471">
    <property type="entry name" value="HDc"/>
    <property type="match status" value="1"/>
</dbReference>
<dbReference type="FunFam" id="3.30.460.10:FF:000001">
    <property type="entry name" value="GTP pyrophosphokinase RelA"/>
    <property type="match status" value="1"/>
</dbReference>
<evidence type="ECO:0000313" key="3">
    <source>
        <dbReference type="EMBL" id="KKU14421.1"/>
    </source>
</evidence>
<dbReference type="Pfam" id="PF02824">
    <property type="entry name" value="TGS"/>
    <property type="match status" value="1"/>
</dbReference>
<keyword evidence="3" id="KW-0808">Transferase</keyword>
<dbReference type="InterPro" id="IPR004095">
    <property type="entry name" value="TGS"/>
</dbReference>